<dbReference type="Pfam" id="PF00071">
    <property type="entry name" value="Ras"/>
    <property type="match status" value="1"/>
</dbReference>
<evidence type="ECO:0000256" key="8">
    <source>
        <dbReference type="ARBA" id="ARBA00081865"/>
    </source>
</evidence>
<dbReference type="SUPFAM" id="SSF52540">
    <property type="entry name" value="P-loop containing nucleoside triphosphate hydrolases"/>
    <property type="match status" value="1"/>
</dbReference>
<dbReference type="RefSeq" id="XP_003385079.1">
    <property type="nucleotide sequence ID" value="XM_003385031.3"/>
</dbReference>
<keyword evidence="2" id="KW-0547">Nucleotide-binding</keyword>
<evidence type="ECO:0000256" key="9">
    <source>
        <dbReference type="SAM" id="MobiDB-lite"/>
    </source>
</evidence>
<dbReference type="AlphaFoldDB" id="A0AAN0IC40"/>
<evidence type="ECO:0000256" key="4">
    <source>
        <dbReference type="ARBA" id="ARBA00023288"/>
    </source>
</evidence>
<dbReference type="PROSITE" id="PS51420">
    <property type="entry name" value="RHO"/>
    <property type="match status" value="1"/>
</dbReference>
<reference evidence="10" key="2">
    <citation type="submission" date="2024-06" db="UniProtKB">
        <authorList>
            <consortium name="EnsemblMetazoa"/>
        </authorList>
    </citation>
    <scope>IDENTIFICATION</scope>
</reference>
<dbReference type="GO" id="GO:0005525">
    <property type="term" value="F:GTP binding"/>
    <property type="evidence" value="ECO:0007669"/>
    <property type="project" value="UniProtKB-KW"/>
</dbReference>
<protein>
    <recommendedName>
        <fullName evidence="7">Ras-related protein Rab-1</fullName>
    </recommendedName>
    <alternativeName>
        <fullName evidence="8">Small GTP-binding protein rab1</fullName>
    </alternativeName>
</protein>
<dbReference type="Proteomes" id="UP000007879">
    <property type="component" value="Unassembled WGS sequence"/>
</dbReference>
<sequence length="219" mass="24873">MARATDKKYDHLFQLLLCGDSSVGKTCLISRFADNEFRHTHINTIGIDFKLKLFTIRDKKIRMQIWDTAGQERYETLTAQYYRKAQGIILVYDITREETFRNVTKWLRNIEDHGVKGVKIILIGNKVDLESERKISTRHGQKLANQHNIKFFETSAWKDINVTEAFTELAEQILAKVESGGGRDRGSSSIRESAIKLHEQQPTPATKSHGGCCSGGSSN</sequence>
<evidence type="ECO:0000256" key="1">
    <source>
        <dbReference type="ARBA" id="ARBA00006270"/>
    </source>
</evidence>
<accession>A0AAN0IC40</accession>
<evidence type="ECO:0000256" key="2">
    <source>
        <dbReference type="ARBA" id="ARBA00022741"/>
    </source>
</evidence>
<dbReference type="EnsemblMetazoa" id="XM_003385031.3">
    <property type="protein sequence ID" value="XP_003385079.1"/>
    <property type="gene ID" value="LOC100634475"/>
</dbReference>
<dbReference type="SMART" id="SM00173">
    <property type="entry name" value="RAS"/>
    <property type="match status" value="1"/>
</dbReference>
<dbReference type="InterPro" id="IPR001806">
    <property type="entry name" value="Small_GTPase"/>
</dbReference>
<proteinExistence type="inferred from homology"/>
<evidence type="ECO:0000313" key="10">
    <source>
        <dbReference type="EnsemblMetazoa" id="XP_003385079.1"/>
    </source>
</evidence>
<dbReference type="Gene3D" id="3.40.50.300">
    <property type="entry name" value="P-loop containing nucleotide triphosphate hydrolases"/>
    <property type="match status" value="1"/>
</dbReference>
<dbReference type="GeneID" id="100634475"/>
<evidence type="ECO:0000256" key="3">
    <source>
        <dbReference type="ARBA" id="ARBA00023134"/>
    </source>
</evidence>
<dbReference type="SMART" id="SM00177">
    <property type="entry name" value="ARF"/>
    <property type="match status" value="1"/>
</dbReference>
<comment type="function">
    <text evidence="6">Protein transport. Probably involved in vesicular traffic from ER to Golgi.</text>
</comment>
<evidence type="ECO:0000256" key="5">
    <source>
        <dbReference type="ARBA" id="ARBA00023289"/>
    </source>
</evidence>
<dbReference type="PROSITE" id="PS51421">
    <property type="entry name" value="RAS"/>
    <property type="match status" value="1"/>
</dbReference>
<reference evidence="11" key="1">
    <citation type="journal article" date="2010" name="Nature">
        <title>The Amphimedon queenslandica genome and the evolution of animal complexity.</title>
        <authorList>
            <person name="Srivastava M."/>
            <person name="Simakov O."/>
            <person name="Chapman J."/>
            <person name="Fahey B."/>
            <person name="Gauthier M.E."/>
            <person name="Mitros T."/>
            <person name="Richards G.S."/>
            <person name="Conaco C."/>
            <person name="Dacre M."/>
            <person name="Hellsten U."/>
            <person name="Larroux C."/>
            <person name="Putnam N.H."/>
            <person name="Stanke M."/>
            <person name="Adamska M."/>
            <person name="Darling A."/>
            <person name="Degnan S.M."/>
            <person name="Oakley T.H."/>
            <person name="Plachetzki D.C."/>
            <person name="Zhai Y."/>
            <person name="Adamski M."/>
            <person name="Calcino A."/>
            <person name="Cummins S.F."/>
            <person name="Goodstein D.M."/>
            <person name="Harris C."/>
            <person name="Jackson D.J."/>
            <person name="Leys S.P."/>
            <person name="Shu S."/>
            <person name="Woodcroft B.J."/>
            <person name="Vervoort M."/>
            <person name="Kosik K.S."/>
            <person name="Manning G."/>
            <person name="Degnan B.M."/>
            <person name="Rokhsar D.S."/>
        </authorList>
    </citation>
    <scope>NUCLEOTIDE SEQUENCE [LARGE SCALE GENOMIC DNA]</scope>
</reference>
<dbReference type="SMART" id="SM00175">
    <property type="entry name" value="RAB"/>
    <property type="match status" value="1"/>
</dbReference>
<evidence type="ECO:0000256" key="7">
    <source>
        <dbReference type="ARBA" id="ARBA00067099"/>
    </source>
</evidence>
<feature type="region of interest" description="Disordered" evidence="9">
    <location>
        <begin position="178"/>
        <end position="219"/>
    </location>
</feature>
<keyword evidence="3" id="KW-0342">GTP-binding</keyword>
<dbReference type="NCBIfam" id="TIGR00231">
    <property type="entry name" value="small_GTP"/>
    <property type="match status" value="1"/>
</dbReference>
<dbReference type="InterPro" id="IPR050305">
    <property type="entry name" value="Small_GTPase_Rab"/>
</dbReference>
<dbReference type="GO" id="GO:0003924">
    <property type="term" value="F:GTPase activity"/>
    <property type="evidence" value="ECO:0007669"/>
    <property type="project" value="InterPro"/>
</dbReference>
<keyword evidence="11" id="KW-1185">Reference proteome</keyword>
<name>A0AAN0IC40_AMPQE</name>
<dbReference type="KEGG" id="aqu:100634475"/>
<dbReference type="SMART" id="SM00174">
    <property type="entry name" value="RHO"/>
    <property type="match status" value="1"/>
</dbReference>
<evidence type="ECO:0000313" key="11">
    <source>
        <dbReference type="Proteomes" id="UP000007879"/>
    </source>
</evidence>
<dbReference type="FunFam" id="3.40.50.300:FF:001018">
    <property type="entry name" value="Rab family GTPase"/>
    <property type="match status" value="1"/>
</dbReference>
<dbReference type="InterPro" id="IPR027417">
    <property type="entry name" value="P-loop_NTPase"/>
</dbReference>
<evidence type="ECO:0000256" key="6">
    <source>
        <dbReference type="ARBA" id="ARBA00053444"/>
    </source>
</evidence>
<organism evidence="10 11">
    <name type="scientific">Amphimedon queenslandica</name>
    <name type="common">Sponge</name>
    <dbReference type="NCBI Taxonomy" id="400682"/>
    <lineage>
        <taxon>Eukaryota</taxon>
        <taxon>Metazoa</taxon>
        <taxon>Porifera</taxon>
        <taxon>Demospongiae</taxon>
        <taxon>Heteroscleromorpha</taxon>
        <taxon>Haplosclerida</taxon>
        <taxon>Niphatidae</taxon>
        <taxon>Amphimedon</taxon>
    </lineage>
</organism>
<dbReference type="SMART" id="SM00176">
    <property type="entry name" value="RAN"/>
    <property type="match status" value="1"/>
</dbReference>
<keyword evidence="5" id="KW-0636">Prenylation</keyword>
<dbReference type="PROSITE" id="PS51419">
    <property type="entry name" value="RAB"/>
    <property type="match status" value="1"/>
</dbReference>
<dbReference type="InterPro" id="IPR005225">
    <property type="entry name" value="Small_GTP-bd"/>
</dbReference>
<dbReference type="PANTHER" id="PTHR47980">
    <property type="entry name" value="LD44762P"/>
    <property type="match status" value="1"/>
</dbReference>
<dbReference type="PRINTS" id="PR00449">
    <property type="entry name" value="RASTRNSFRMNG"/>
</dbReference>
<keyword evidence="4" id="KW-0449">Lipoprotein</keyword>
<comment type="similarity">
    <text evidence="1">Belongs to the small GTPase superfamily. Rab family.</text>
</comment>